<accession>A0A0M0LP89</accession>
<evidence type="ECO:0000313" key="1">
    <source>
        <dbReference type="EMBL" id="KOO52890.1"/>
    </source>
</evidence>
<gene>
    <name evidence="1" type="ORF">Ctob_014790</name>
</gene>
<dbReference type="Proteomes" id="UP000037460">
    <property type="component" value="Unassembled WGS sequence"/>
</dbReference>
<protein>
    <submittedName>
        <fullName evidence="1">Uncharacterized protein</fullName>
    </submittedName>
</protein>
<evidence type="ECO:0000313" key="2">
    <source>
        <dbReference type="Proteomes" id="UP000037460"/>
    </source>
</evidence>
<keyword evidence="2" id="KW-1185">Reference proteome</keyword>
<dbReference type="EMBL" id="JWZX01000467">
    <property type="protein sequence ID" value="KOO52890.1"/>
    <property type="molecule type" value="Genomic_DNA"/>
</dbReference>
<comment type="caution">
    <text evidence="1">The sequence shown here is derived from an EMBL/GenBank/DDBJ whole genome shotgun (WGS) entry which is preliminary data.</text>
</comment>
<dbReference type="AlphaFoldDB" id="A0A0M0LP89"/>
<sequence>MERLAVECRDEGARAKARSVARRHRQRLAEVAVQLGLGEILATAGKAELAARPMAMWELAGEALGGVVALLRRVDGVVRDGVVARVVRDALRPSEADRAVLAAYALTAGGTRLGPSTS</sequence>
<name>A0A0M0LP89_9EUKA</name>
<proteinExistence type="predicted"/>
<organism evidence="1 2">
    <name type="scientific">Chrysochromulina tobinii</name>
    <dbReference type="NCBI Taxonomy" id="1460289"/>
    <lineage>
        <taxon>Eukaryota</taxon>
        <taxon>Haptista</taxon>
        <taxon>Haptophyta</taxon>
        <taxon>Prymnesiophyceae</taxon>
        <taxon>Prymnesiales</taxon>
        <taxon>Chrysochromulinaceae</taxon>
        <taxon>Chrysochromulina</taxon>
    </lineage>
</organism>
<reference evidence="2" key="1">
    <citation type="journal article" date="2015" name="PLoS Genet.">
        <title>Genome Sequence and Transcriptome Analyses of Chrysochromulina tobin: Metabolic Tools for Enhanced Algal Fitness in the Prominent Order Prymnesiales (Haptophyceae).</title>
        <authorList>
            <person name="Hovde B.T."/>
            <person name="Deodato C.R."/>
            <person name="Hunsperger H.M."/>
            <person name="Ryken S.A."/>
            <person name="Yost W."/>
            <person name="Jha R.K."/>
            <person name="Patterson J."/>
            <person name="Monnat R.J. Jr."/>
            <person name="Barlow S.B."/>
            <person name="Starkenburg S.R."/>
            <person name="Cattolico R.A."/>
        </authorList>
    </citation>
    <scope>NUCLEOTIDE SEQUENCE</scope>
    <source>
        <strain evidence="2">CCMP291</strain>
    </source>
</reference>